<dbReference type="EMBL" id="JANPWB010000012">
    <property type="protein sequence ID" value="KAJ1118536.1"/>
    <property type="molecule type" value="Genomic_DNA"/>
</dbReference>
<proteinExistence type="predicted"/>
<gene>
    <name evidence="1" type="ORF">NDU88_006727</name>
</gene>
<accession>A0AAV7NR22</accession>
<evidence type="ECO:0000313" key="2">
    <source>
        <dbReference type="Proteomes" id="UP001066276"/>
    </source>
</evidence>
<sequence length="88" mass="9814">MLEGNEAIRQSRIDISVISNPAVITAWGRRHSVSEKGSRQTSLPLPKAMCACVAQLGYIVRLLVRFIKVNRKSGKSCLICRTRSKRDS</sequence>
<comment type="caution">
    <text evidence="1">The sequence shown here is derived from an EMBL/GenBank/DDBJ whole genome shotgun (WGS) entry which is preliminary data.</text>
</comment>
<evidence type="ECO:0000313" key="1">
    <source>
        <dbReference type="EMBL" id="KAJ1118536.1"/>
    </source>
</evidence>
<dbReference type="Proteomes" id="UP001066276">
    <property type="component" value="Chromosome 8"/>
</dbReference>
<dbReference type="AlphaFoldDB" id="A0AAV7NR22"/>
<name>A0AAV7NR22_PLEWA</name>
<organism evidence="1 2">
    <name type="scientific">Pleurodeles waltl</name>
    <name type="common">Iberian ribbed newt</name>
    <dbReference type="NCBI Taxonomy" id="8319"/>
    <lineage>
        <taxon>Eukaryota</taxon>
        <taxon>Metazoa</taxon>
        <taxon>Chordata</taxon>
        <taxon>Craniata</taxon>
        <taxon>Vertebrata</taxon>
        <taxon>Euteleostomi</taxon>
        <taxon>Amphibia</taxon>
        <taxon>Batrachia</taxon>
        <taxon>Caudata</taxon>
        <taxon>Salamandroidea</taxon>
        <taxon>Salamandridae</taxon>
        <taxon>Pleurodelinae</taxon>
        <taxon>Pleurodeles</taxon>
    </lineage>
</organism>
<reference evidence="1" key="1">
    <citation type="journal article" date="2022" name="bioRxiv">
        <title>Sequencing and chromosome-scale assembly of the giantPleurodeles waltlgenome.</title>
        <authorList>
            <person name="Brown T."/>
            <person name="Elewa A."/>
            <person name="Iarovenko S."/>
            <person name="Subramanian E."/>
            <person name="Araus A.J."/>
            <person name="Petzold A."/>
            <person name="Susuki M."/>
            <person name="Suzuki K.-i.T."/>
            <person name="Hayashi T."/>
            <person name="Toyoda A."/>
            <person name="Oliveira C."/>
            <person name="Osipova E."/>
            <person name="Leigh N.D."/>
            <person name="Simon A."/>
            <person name="Yun M.H."/>
        </authorList>
    </citation>
    <scope>NUCLEOTIDE SEQUENCE</scope>
    <source>
        <strain evidence="1">20211129_DDA</strain>
        <tissue evidence="1">Liver</tissue>
    </source>
</reference>
<protein>
    <submittedName>
        <fullName evidence="1">Uncharacterized protein</fullName>
    </submittedName>
</protein>
<keyword evidence="2" id="KW-1185">Reference proteome</keyword>